<evidence type="ECO:0000313" key="4">
    <source>
        <dbReference type="Proteomes" id="UP000235371"/>
    </source>
</evidence>
<dbReference type="InParanoid" id="A0A2J6TX93"/>
<feature type="compositionally biased region" description="Basic and acidic residues" evidence="1">
    <location>
        <begin position="603"/>
        <end position="612"/>
    </location>
</feature>
<name>A0A2J6TX93_9HELO</name>
<dbReference type="RefSeq" id="XP_024744537.1">
    <property type="nucleotide sequence ID" value="XM_024873575.1"/>
</dbReference>
<feature type="region of interest" description="Disordered" evidence="1">
    <location>
        <begin position="491"/>
        <end position="521"/>
    </location>
</feature>
<dbReference type="PANTHER" id="PTHR10622">
    <property type="entry name" value="HET DOMAIN-CONTAINING PROTEIN"/>
    <property type="match status" value="1"/>
</dbReference>
<protein>
    <recommendedName>
        <fullName evidence="2">Heterokaryon incompatibility domain-containing protein</fullName>
    </recommendedName>
</protein>
<feature type="non-terminal residue" evidence="3">
    <location>
        <position position="612"/>
    </location>
</feature>
<evidence type="ECO:0000313" key="3">
    <source>
        <dbReference type="EMBL" id="PMD67633.1"/>
    </source>
</evidence>
<evidence type="ECO:0000256" key="1">
    <source>
        <dbReference type="SAM" id="MobiDB-lite"/>
    </source>
</evidence>
<dbReference type="AlphaFoldDB" id="A0A2J6TX93"/>
<feature type="compositionally biased region" description="Basic and acidic residues" evidence="1">
    <location>
        <begin position="491"/>
        <end position="511"/>
    </location>
</feature>
<feature type="compositionally biased region" description="Polar residues" evidence="1">
    <location>
        <begin position="568"/>
        <end position="585"/>
    </location>
</feature>
<dbReference type="Proteomes" id="UP000235371">
    <property type="component" value="Unassembled WGS sequence"/>
</dbReference>
<keyword evidence="4" id="KW-1185">Reference proteome</keyword>
<dbReference type="OrthoDB" id="674604at2759"/>
<organism evidence="3 4">
    <name type="scientific">Hyaloscypha bicolor E</name>
    <dbReference type="NCBI Taxonomy" id="1095630"/>
    <lineage>
        <taxon>Eukaryota</taxon>
        <taxon>Fungi</taxon>
        <taxon>Dikarya</taxon>
        <taxon>Ascomycota</taxon>
        <taxon>Pezizomycotina</taxon>
        <taxon>Leotiomycetes</taxon>
        <taxon>Helotiales</taxon>
        <taxon>Hyaloscyphaceae</taxon>
        <taxon>Hyaloscypha</taxon>
        <taxon>Hyaloscypha bicolor</taxon>
    </lineage>
</organism>
<sequence>MNQDPALRSAVEDLIPVLERKKSVDKIEGSMKEAKRILDWGLFPSKAPKRYLWNDTCCINKADANELNESLAMMGQWYNNADFCLVHLDTTESTEWVDTWDNLEKTAEKSNFPSFDLVEKPNWATRGWTLQELVLSKMTFHVNSLWQPLTRSVEGLGPYYYHCSYLAHHIRDIDKLDVPLKAKPILQDCAKLQELMDTEEKVRPRRFSMNDDNSNAYIRKTISLAAYEIKSRLDEGDTGAGRLRSLFEDLGFDLTSITEQATNLIKVLVRTLIDDCKISIELDRKRVSEFTNVPPDECCRGLSRSRHPARDILVLASHRRCTVPVDSVYSLMGVLGVKFPAFHAEGPTKALCRLLDEVVITSNDISVFNWAGKDLGSPIRGRSLYPSKLNAFNPKNTESYLTAKKNDEAAKASREERHALQDTESRLTLLLRGTIEFVKVTPHKDVPVDLIRSILGFIKATKLIDLQPQLENLSRLLVYLKNTPHFEEYKPKTRSWDDRERTKSAVGEERNAQSGGNIASRFGIKTPQIPQMPQMPQMPQFSAPKLKVGGFQSFYGKKSTSKEPEPANGSSNAAPTTQSPATTIQEQKEPETLAGEVAAWISEKQDIKNIPD</sequence>
<dbReference type="Pfam" id="PF06985">
    <property type="entry name" value="HET"/>
    <property type="match status" value="1"/>
</dbReference>
<gene>
    <name evidence="3" type="ORF">K444DRAFT_515212</name>
</gene>
<dbReference type="InterPro" id="IPR010730">
    <property type="entry name" value="HET"/>
</dbReference>
<evidence type="ECO:0000259" key="2">
    <source>
        <dbReference type="Pfam" id="PF06985"/>
    </source>
</evidence>
<reference evidence="3 4" key="1">
    <citation type="submission" date="2016-04" db="EMBL/GenBank/DDBJ databases">
        <title>A degradative enzymes factory behind the ericoid mycorrhizal symbiosis.</title>
        <authorList>
            <consortium name="DOE Joint Genome Institute"/>
            <person name="Martino E."/>
            <person name="Morin E."/>
            <person name="Grelet G."/>
            <person name="Kuo A."/>
            <person name="Kohler A."/>
            <person name="Daghino S."/>
            <person name="Barry K."/>
            <person name="Choi C."/>
            <person name="Cichocki N."/>
            <person name="Clum A."/>
            <person name="Copeland A."/>
            <person name="Hainaut M."/>
            <person name="Haridas S."/>
            <person name="Labutti K."/>
            <person name="Lindquist E."/>
            <person name="Lipzen A."/>
            <person name="Khouja H.-R."/>
            <person name="Murat C."/>
            <person name="Ohm R."/>
            <person name="Olson A."/>
            <person name="Spatafora J."/>
            <person name="Veneault-Fourrey C."/>
            <person name="Henrissat B."/>
            <person name="Grigoriev I."/>
            <person name="Martin F."/>
            <person name="Perotto S."/>
        </authorList>
    </citation>
    <scope>NUCLEOTIDE SEQUENCE [LARGE SCALE GENOMIC DNA]</scope>
    <source>
        <strain evidence="3 4">E</strain>
    </source>
</reference>
<proteinExistence type="predicted"/>
<accession>A0A2J6TX93</accession>
<dbReference type="GeneID" id="36581655"/>
<feature type="domain" description="Heterokaryon incompatibility" evidence="2">
    <location>
        <begin position="48"/>
        <end position="132"/>
    </location>
</feature>
<dbReference type="PANTHER" id="PTHR10622:SF10">
    <property type="entry name" value="HET DOMAIN-CONTAINING PROTEIN"/>
    <property type="match status" value="1"/>
</dbReference>
<dbReference type="EMBL" id="KZ613740">
    <property type="protein sequence ID" value="PMD67633.1"/>
    <property type="molecule type" value="Genomic_DNA"/>
</dbReference>
<feature type="region of interest" description="Disordered" evidence="1">
    <location>
        <begin position="554"/>
        <end position="612"/>
    </location>
</feature>